<dbReference type="PRINTS" id="PR00625">
    <property type="entry name" value="JDOMAIN"/>
</dbReference>
<accession>A0A5C3Q0L6</accession>
<evidence type="ECO:0000313" key="5">
    <source>
        <dbReference type="EMBL" id="TFK91993.1"/>
    </source>
</evidence>
<dbReference type="GO" id="GO:0005783">
    <property type="term" value="C:endoplasmic reticulum"/>
    <property type="evidence" value="ECO:0007669"/>
    <property type="project" value="TreeGrafter"/>
</dbReference>
<feature type="transmembrane region" description="Helical" evidence="3">
    <location>
        <begin position="12"/>
        <end position="32"/>
    </location>
</feature>
<dbReference type="SMART" id="SM00271">
    <property type="entry name" value="DnaJ"/>
    <property type="match status" value="1"/>
</dbReference>
<dbReference type="PROSITE" id="PS50076">
    <property type="entry name" value="DNAJ_2"/>
    <property type="match status" value="1"/>
</dbReference>
<name>A0A5C3Q0L6_9APHY</name>
<dbReference type="PANTHER" id="PTHR44360:SF1">
    <property type="entry name" value="DNAJ HOMOLOG SUBFAMILY B MEMBER 9"/>
    <property type="match status" value="1"/>
</dbReference>
<dbReference type="InterPro" id="IPR051948">
    <property type="entry name" value="Hsp70_co-chaperone_J-domain"/>
</dbReference>
<feature type="region of interest" description="Disordered" evidence="2">
    <location>
        <begin position="403"/>
        <end position="426"/>
    </location>
</feature>
<feature type="domain" description="J" evidence="4">
    <location>
        <begin position="78"/>
        <end position="141"/>
    </location>
</feature>
<dbReference type="PANTHER" id="PTHR44360">
    <property type="entry name" value="DNAJ HOMOLOG SUBFAMILY B MEMBER 9"/>
    <property type="match status" value="1"/>
</dbReference>
<dbReference type="SUPFAM" id="SSF46565">
    <property type="entry name" value="Chaperone J-domain"/>
    <property type="match status" value="1"/>
</dbReference>
<dbReference type="GO" id="GO:0051787">
    <property type="term" value="F:misfolded protein binding"/>
    <property type="evidence" value="ECO:0007669"/>
    <property type="project" value="TreeGrafter"/>
</dbReference>
<dbReference type="GO" id="GO:0036503">
    <property type="term" value="P:ERAD pathway"/>
    <property type="evidence" value="ECO:0007669"/>
    <property type="project" value="TreeGrafter"/>
</dbReference>
<keyword evidence="3" id="KW-1133">Transmembrane helix</keyword>
<feature type="transmembrane region" description="Helical" evidence="3">
    <location>
        <begin position="155"/>
        <end position="176"/>
    </location>
</feature>
<dbReference type="CDD" id="cd06257">
    <property type="entry name" value="DnaJ"/>
    <property type="match status" value="1"/>
</dbReference>
<evidence type="ECO:0000256" key="1">
    <source>
        <dbReference type="ARBA" id="ARBA00023186"/>
    </source>
</evidence>
<dbReference type="Gene3D" id="1.10.287.110">
    <property type="entry name" value="DnaJ domain"/>
    <property type="match status" value="1"/>
</dbReference>
<feature type="transmembrane region" description="Helical" evidence="3">
    <location>
        <begin position="250"/>
        <end position="270"/>
    </location>
</feature>
<dbReference type="InParanoid" id="A0A5C3Q0L6"/>
<dbReference type="InterPro" id="IPR036869">
    <property type="entry name" value="J_dom_sf"/>
</dbReference>
<gene>
    <name evidence="5" type="ORF">K466DRAFT_481571</name>
</gene>
<feature type="transmembrane region" description="Helical" evidence="3">
    <location>
        <begin position="52"/>
        <end position="69"/>
    </location>
</feature>
<dbReference type="GO" id="GO:0051087">
    <property type="term" value="F:protein-folding chaperone binding"/>
    <property type="evidence" value="ECO:0007669"/>
    <property type="project" value="TreeGrafter"/>
</dbReference>
<dbReference type="InterPro" id="IPR001623">
    <property type="entry name" value="DnaJ_domain"/>
</dbReference>
<keyword evidence="6" id="KW-1185">Reference proteome</keyword>
<dbReference type="EMBL" id="ML211007">
    <property type="protein sequence ID" value="TFK91993.1"/>
    <property type="molecule type" value="Genomic_DNA"/>
</dbReference>
<dbReference type="Proteomes" id="UP000308197">
    <property type="component" value="Unassembled WGS sequence"/>
</dbReference>
<evidence type="ECO:0000256" key="2">
    <source>
        <dbReference type="SAM" id="MobiDB-lite"/>
    </source>
</evidence>
<evidence type="ECO:0000313" key="6">
    <source>
        <dbReference type="Proteomes" id="UP000308197"/>
    </source>
</evidence>
<proteinExistence type="predicted"/>
<evidence type="ECO:0000259" key="4">
    <source>
        <dbReference type="PROSITE" id="PS50076"/>
    </source>
</evidence>
<sequence>MAALFGLLKYTAWTYLPGLATQQLLSVVHYAYPRAFGRPPPQRGTSDYARDYRLTYLFVVVSYLVYTFYDAAATVEPNYYQILGVEPTADENTLKAAFRQFARRYHPDRVGQQGETLFIQVRDAYEALKSPVKRFAYDRFGPDALEWSCSTLREYIRHGLMQASGFYITSVVILVILSTSGRSGPVAYWRYLILALTAVYEMLYILNPSPAPASASSFSSTLFADPTAAAHTSLFSFLWPRRVAYQHVRFLHSLFVLASFALSNVVPALFPAPTPEMEAQHIVNEAQQILLQSRAISHEATAQVQTLLHAARNTPGTTFPFLGAPPADDGDTVSGPLAGELENLLLETQMRADGGPLKSAVENAVERRKRERERERWPRGAFGATPAAEAAWMQRHGIAVGGAANGYASPGRARPGYVRGRSRSLG</sequence>
<dbReference type="AlphaFoldDB" id="A0A5C3Q0L6"/>
<keyword evidence="3" id="KW-0812">Transmembrane</keyword>
<dbReference type="Pfam" id="PF00226">
    <property type="entry name" value="DnaJ"/>
    <property type="match status" value="1"/>
</dbReference>
<feature type="transmembrane region" description="Helical" evidence="3">
    <location>
        <begin position="188"/>
        <end position="206"/>
    </location>
</feature>
<dbReference type="STRING" id="1314778.A0A5C3Q0L6"/>
<organism evidence="5 6">
    <name type="scientific">Polyporus arcularius HHB13444</name>
    <dbReference type="NCBI Taxonomy" id="1314778"/>
    <lineage>
        <taxon>Eukaryota</taxon>
        <taxon>Fungi</taxon>
        <taxon>Dikarya</taxon>
        <taxon>Basidiomycota</taxon>
        <taxon>Agaricomycotina</taxon>
        <taxon>Agaricomycetes</taxon>
        <taxon>Polyporales</taxon>
        <taxon>Polyporaceae</taxon>
        <taxon>Polyporus</taxon>
    </lineage>
</organism>
<reference evidence="5 6" key="1">
    <citation type="journal article" date="2019" name="Nat. Ecol. Evol.">
        <title>Megaphylogeny resolves global patterns of mushroom evolution.</title>
        <authorList>
            <person name="Varga T."/>
            <person name="Krizsan K."/>
            <person name="Foldi C."/>
            <person name="Dima B."/>
            <person name="Sanchez-Garcia M."/>
            <person name="Sanchez-Ramirez S."/>
            <person name="Szollosi G.J."/>
            <person name="Szarkandi J.G."/>
            <person name="Papp V."/>
            <person name="Albert L."/>
            <person name="Andreopoulos W."/>
            <person name="Angelini C."/>
            <person name="Antonin V."/>
            <person name="Barry K.W."/>
            <person name="Bougher N.L."/>
            <person name="Buchanan P."/>
            <person name="Buyck B."/>
            <person name="Bense V."/>
            <person name="Catcheside P."/>
            <person name="Chovatia M."/>
            <person name="Cooper J."/>
            <person name="Damon W."/>
            <person name="Desjardin D."/>
            <person name="Finy P."/>
            <person name="Geml J."/>
            <person name="Haridas S."/>
            <person name="Hughes K."/>
            <person name="Justo A."/>
            <person name="Karasinski D."/>
            <person name="Kautmanova I."/>
            <person name="Kiss B."/>
            <person name="Kocsube S."/>
            <person name="Kotiranta H."/>
            <person name="LaButti K.M."/>
            <person name="Lechner B.E."/>
            <person name="Liimatainen K."/>
            <person name="Lipzen A."/>
            <person name="Lukacs Z."/>
            <person name="Mihaltcheva S."/>
            <person name="Morgado L.N."/>
            <person name="Niskanen T."/>
            <person name="Noordeloos M.E."/>
            <person name="Ohm R.A."/>
            <person name="Ortiz-Santana B."/>
            <person name="Ovrebo C."/>
            <person name="Racz N."/>
            <person name="Riley R."/>
            <person name="Savchenko A."/>
            <person name="Shiryaev A."/>
            <person name="Soop K."/>
            <person name="Spirin V."/>
            <person name="Szebenyi C."/>
            <person name="Tomsovsky M."/>
            <person name="Tulloss R.E."/>
            <person name="Uehling J."/>
            <person name="Grigoriev I.V."/>
            <person name="Vagvolgyi C."/>
            <person name="Papp T."/>
            <person name="Martin F.M."/>
            <person name="Miettinen O."/>
            <person name="Hibbett D.S."/>
            <person name="Nagy L.G."/>
        </authorList>
    </citation>
    <scope>NUCLEOTIDE SEQUENCE [LARGE SCALE GENOMIC DNA]</scope>
    <source>
        <strain evidence="5 6">HHB13444</strain>
    </source>
</reference>
<protein>
    <submittedName>
        <fullName evidence="5">DnaJ-domain-containing protein</fullName>
    </submittedName>
</protein>
<keyword evidence="1" id="KW-0143">Chaperone</keyword>
<evidence type="ECO:0000256" key="3">
    <source>
        <dbReference type="SAM" id="Phobius"/>
    </source>
</evidence>
<feature type="transmembrane region" description="Helical" evidence="3">
    <location>
        <begin position="218"/>
        <end position="238"/>
    </location>
</feature>
<keyword evidence="3" id="KW-0472">Membrane</keyword>